<dbReference type="Pfam" id="PF06869">
    <property type="entry name" value="DUF1258"/>
    <property type="match status" value="1"/>
</dbReference>
<dbReference type="EnsemblMetazoa" id="CJA18127a.1">
    <property type="protein sequence ID" value="CJA18127a.1"/>
    <property type="gene ID" value="WBGene00137331"/>
</dbReference>
<dbReference type="InterPro" id="IPR009667">
    <property type="entry name" value="DUF1258"/>
</dbReference>
<dbReference type="Proteomes" id="UP000005237">
    <property type="component" value="Unassembled WGS sequence"/>
</dbReference>
<reference evidence="2" key="1">
    <citation type="submission" date="2010-08" db="EMBL/GenBank/DDBJ databases">
        <authorList>
            <consortium name="Caenorhabditis japonica Sequencing Consortium"/>
            <person name="Wilson R.K."/>
        </authorList>
    </citation>
    <scope>NUCLEOTIDE SEQUENCE [LARGE SCALE GENOMIC DNA]</scope>
    <source>
        <strain evidence="2">DF5081</strain>
    </source>
</reference>
<evidence type="ECO:0000313" key="1">
    <source>
        <dbReference type="EnsemblMetazoa" id="CJA18127a.1"/>
    </source>
</evidence>
<sequence length="644" mass="72449">MVKSAPDKVLTTVGGASYAKSTDADFKRYLAAHSYEVRTQSESPLNNNFTRLNKHFICNGCGSQLRRNERCCGTKITFYRVGGSHQLQDLVKQFMPDILRIRRKLRDGSEKNHNLSGSYLKKLWEAEDINRLNLSVVASIDGVSLEGNTSQKVWPVSLMLVDIPTADMQRATSLVINGLAEGRENPGTHFWNTVVPMVYADIEGTDCEIKGYRIHFTIVSWTCDQPAKRALFGMRGHNSEGSCFFGMCKGTFHKTLAPRNFINKTLSSSSDKRSDVFVNDSNFHQNLCKKVRVPPDFTVTDMSNGSEKLTVWFTYIGWTRKIVFLQFFRVNFGLAALMNESLTSLARLSIVSLMLLTNQMYSNVRVSNLFFVHLTAVARWALSTASPRYMVTKAHELVSHLPYTTEMFGNNAPLSTFSFEHLYKHFLKGYNPQLTNGFIEKAINRLITSTAVRRELRSRAKNPKTSAMVHFLEVTPELKPFKNSWKCPISVLDSIDSLESLTEYNKFACVSLSCGRLQSTYSSTCTTSDIFFAKNSAGVHACFRFIAICVHGCEVKILAERVRSLCSTTEFPLLKKDAEDLNAPGNTYAHNLLRSLKNFPGLIQGRLSGEREIIKLDDVKGVGAYISQNSISYYLQLNGAFVHH</sequence>
<protein>
    <submittedName>
        <fullName evidence="1">Uncharacterized protein</fullName>
    </submittedName>
</protein>
<dbReference type="PANTHER" id="PTHR22921">
    <property type="entry name" value="PROTEIN CBG20088-RELATED"/>
    <property type="match status" value="1"/>
</dbReference>
<evidence type="ECO:0000313" key="2">
    <source>
        <dbReference type="Proteomes" id="UP000005237"/>
    </source>
</evidence>
<reference evidence="1" key="2">
    <citation type="submission" date="2022-06" db="UniProtKB">
        <authorList>
            <consortium name="EnsemblMetazoa"/>
        </authorList>
    </citation>
    <scope>IDENTIFICATION</scope>
    <source>
        <strain evidence="1">DF5081</strain>
    </source>
</reference>
<organism evidence="1 2">
    <name type="scientific">Caenorhabditis japonica</name>
    <dbReference type="NCBI Taxonomy" id="281687"/>
    <lineage>
        <taxon>Eukaryota</taxon>
        <taxon>Metazoa</taxon>
        <taxon>Ecdysozoa</taxon>
        <taxon>Nematoda</taxon>
        <taxon>Chromadorea</taxon>
        <taxon>Rhabditida</taxon>
        <taxon>Rhabditina</taxon>
        <taxon>Rhabditomorpha</taxon>
        <taxon>Rhabditoidea</taxon>
        <taxon>Rhabditidae</taxon>
        <taxon>Peloderinae</taxon>
        <taxon>Caenorhabditis</taxon>
    </lineage>
</organism>
<proteinExistence type="predicted"/>
<dbReference type="PANTHER" id="PTHR22921:SF27">
    <property type="entry name" value="C2H2-TYPE DOMAIN-CONTAINING PROTEIN-RELATED"/>
    <property type="match status" value="1"/>
</dbReference>
<name>A0A8R1I8Q6_CAEJA</name>
<accession>A0A8R1I8Q6</accession>
<keyword evidence="2" id="KW-1185">Reference proteome</keyword>
<dbReference type="OMA" id="RENPGTH"/>
<dbReference type="AlphaFoldDB" id="A0A8R1I8Q6"/>